<evidence type="ECO:0000256" key="2">
    <source>
        <dbReference type="SAM" id="MobiDB-lite"/>
    </source>
</evidence>
<proteinExistence type="predicted"/>
<evidence type="ECO:0000313" key="4">
    <source>
        <dbReference type="EMBL" id="CAI2381205.1"/>
    </source>
</evidence>
<keyword evidence="5" id="KW-1185">Reference proteome</keyword>
<feature type="coiled-coil region" evidence="1">
    <location>
        <begin position="862"/>
        <end position="955"/>
    </location>
</feature>
<reference evidence="4" key="1">
    <citation type="submission" date="2023-07" db="EMBL/GenBank/DDBJ databases">
        <authorList>
            <consortium name="AG Swart"/>
            <person name="Singh M."/>
            <person name="Singh A."/>
            <person name="Seah K."/>
            <person name="Emmerich C."/>
        </authorList>
    </citation>
    <scope>NUCLEOTIDE SEQUENCE</scope>
    <source>
        <strain evidence="4">DP1</strain>
    </source>
</reference>
<accession>A0AAD1Y024</accession>
<dbReference type="Pfam" id="PF10358">
    <property type="entry name" value="NT-C2"/>
    <property type="match status" value="1"/>
</dbReference>
<feature type="compositionally biased region" description="Polar residues" evidence="2">
    <location>
        <begin position="326"/>
        <end position="337"/>
    </location>
</feature>
<keyword evidence="1" id="KW-0175">Coiled coil</keyword>
<protein>
    <recommendedName>
        <fullName evidence="3">C2 NT-type domain-containing protein</fullName>
    </recommendedName>
</protein>
<dbReference type="EMBL" id="CAMPGE010023242">
    <property type="protein sequence ID" value="CAI2381205.1"/>
    <property type="molecule type" value="Genomic_DNA"/>
</dbReference>
<gene>
    <name evidence="4" type="ORF">ECRASSUSDP1_LOCUS22652</name>
</gene>
<comment type="caution">
    <text evidence="4">The sequence shown here is derived from an EMBL/GenBank/DDBJ whole genome shotgun (WGS) entry which is preliminary data.</text>
</comment>
<sequence>MSRFAKKVGQKSMRFQFDVTVNFVEIHIPIEAKVFVIWKRGAKRIETRGKVDITPDHPRGELNETMSMLATLSKDTAKDRYIEKNTTFTVKVLTETKMKSIGMIKMNLAKFAEKPDHEEEFVLRKCPDRNAIISLTIKNTLIQADCKDADTLSQMTDLRSLDSAPDSHFDFEDLKKDREEESALERNIDPMKLLERDYDKQRKGLPPAFGAAQMKNLKSDQFSLRGKAATSTMASLHGGPIKINNKLEAKEDISETPEKMDDCSITSEENTLVSKSPRSRKMKGMPQMADLSEDSTQNDKKPRKISRGSIRKIKRKKDKEDGKETLPSSAFSYNQPEQYEEVKRDLSSKFQKEDYGGNGSQNIQIIEEVKELRSKIRKLEYEKEALKEESIKVKQKCADDIKAAMEATGSDDKKAEYLQLELSEIQTTKDKLELKLSKKDNEINKMNRKLEDKDIDIKHMKDKRNELQDKIIESENKTKQLSIEMKNFREQIGHYEQENVSLRNEISTLNTTYNRLKEENQESNSMIEKLRSQLENKRSSFKDSPTVDNSEFEEYKIATEALIADSKDQIRELEKKNEDLAKDYDRLLQEKEDADTEYFKKSQKANKDISLLQQTESSLKATITDLEKRVDDLFQERLDKERSGLDSHSELEGKYRALELQLSQNATKIRDKDDKIRTLENKLTLIEEDKQYMMSQEEQKRDEMRDDFRFELEELKDKVTQLENKNDQLLIEKDILQQKLDKEVDSNFNNDDIMEGNERLLSQIKKLQNQINEKDNMILDLQSEPRSQGASEPKTFTSSRRKNDSNRELAEMSVENEFLKNQVEELNERLKDLQGFGRTSDSSASDGFYNNIKGDGNPDDVMKKLKQENSTLSTELIEIKIKHAESDQERSAIQLKLKERNEILKKLSSEITKYEFEMVKAKQSLGEVLNQNIELDEYNSELISTIEKLKTKKKKK</sequence>
<feature type="compositionally biased region" description="Polar residues" evidence="2">
    <location>
        <begin position="784"/>
        <end position="798"/>
    </location>
</feature>
<evidence type="ECO:0000259" key="3">
    <source>
        <dbReference type="PROSITE" id="PS51840"/>
    </source>
</evidence>
<feature type="domain" description="C2 NT-type" evidence="3">
    <location>
        <begin position="5"/>
        <end position="141"/>
    </location>
</feature>
<feature type="region of interest" description="Disordered" evidence="2">
    <location>
        <begin position="782"/>
        <end position="808"/>
    </location>
</feature>
<name>A0AAD1Y024_EUPCR</name>
<feature type="coiled-coil region" evidence="1">
    <location>
        <begin position="362"/>
        <end position="643"/>
    </location>
</feature>
<evidence type="ECO:0000256" key="1">
    <source>
        <dbReference type="SAM" id="Coils"/>
    </source>
</evidence>
<feature type="compositionally biased region" description="Polar residues" evidence="2">
    <location>
        <begin position="264"/>
        <end position="276"/>
    </location>
</feature>
<dbReference type="InterPro" id="IPR019448">
    <property type="entry name" value="NT-C2"/>
</dbReference>
<feature type="region of interest" description="Disordered" evidence="2">
    <location>
        <begin position="252"/>
        <end position="346"/>
    </location>
</feature>
<organism evidence="4 5">
    <name type="scientific">Euplotes crassus</name>
    <dbReference type="NCBI Taxonomy" id="5936"/>
    <lineage>
        <taxon>Eukaryota</taxon>
        <taxon>Sar</taxon>
        <taxon>Alveolata</taxon>
        <taxon>Ciliophora</taxon>
        <taxon>Intramacronucleata</taxon>
        <taxon>Spirotrichea</taxon>
        <taxon>Hypotrichia</taxon>
        <taxon>Euplotida</taxon>
        <taxon>Euplotidae</taxon>
        <taxon>Moneuplotes</taxon>
    </lineage>
</organism>
<feature type="compositionally biased region" description="Basic residues" evidence="2">
    <location>
        <begin position="301"/>
        <end position="317"/>
    </location>
</feature>
<dbReference type="Proteomes" id="UP001295684">
    <property type="component" value="Unassembled WGS sequence"/>
</dbReference>
<dbReference type="PROSITE" id="PS51840">
    <property type="entry name" value="C2_NT"/>
    <property type="match status" value="1"/>
</dbReference>
<evidence type="ECO:0000313" key="5">
    <source>
        <dbReference type="Proteomes" id="UP001295684"/>
    </source>
</evidence>
<dbReference type="AlphaFoldDB" id="A0AAD1Y024"/>
<feature type="compositionally biased region" description="Basic and acidic residues" evidence="2">
    <location>
        <begin position="252"/>
        <end position="262"/>
    </location>
</feature>